<sequence length="80" mass="9352">MCVGDLVKKLNLPQPKVSMMLKELRDLKLVSVVELGKRRFYSINREILNNYLIDIKKMLSDFETNSLNEIIVRRKVSLSN</sequence>
<dbReference type="PROSITE" id="PS50987">
    <property type="entry name" value="HTH_ARSR_2"/>
    <property type="match status" value="1"/>
</dbReference>
<dbReference type="AlphaFoldDB" id="A0A2M7XNY4"/>
<dbReference type="InterPro" id="IPR001845">
    <property type="entry name" value="HTH_ArsR_DNA-bd_dom"/>
</dbReference>
<comment type="caution">
    <text evidence="2">The sequence shown here is derived from an EMBL/GenBank/DDBJ whole genome shotgun (WGS) entry which is preliminary data.</text>
</comment>
<evidence type="ECO:0000259" key="1">
    <source>
        <dbReference type="PROSITE" id="PS50987"/>
    </source>
</evidence>
<name>A0A2M7XNY4_9BACT</name>
<dbReference type="GO" id="GO:0003700">
    <property type="term" value="F:DNA-binding transcription factor activity"/>
    <property type="evidence" value="ECO:0007669"/>
    <property type="project" value="InterPro"/>
</dbReference>
<reference evidence="3" key="1">
    <citation type="submission" date="2017-09" db="EMBL/GenBank/DDBJ databases">
        <title>Depth-based differentiation of microbial function through sediment-hosted aquifers and enrichment of novel symbionts in the deep terrestrial subsurface.</title>
        <authorList>
            <person name="Probst A.J."/>
            <person name="Ladd B."/>
            <person name="Jarett J.K."/>
            <person name="Geller-Mcgrath D.E."/>
            <person name="Sieber C.M.K."/>
            <person name="Emerson J.B."/>
            <person name="Anantharaman K."/>
            <person name="Thomas B.C."/>
            <person name="Malmstrom R."/>
            <person name="Stieglmeier M."/>
            <person name="Klingl A."/>
            <person name="Woyke T."/>
            <person name="Ryan C.M."/>
            <person name="Banfield J.F."/>
        </authorList>
    </citation>
    <scope>NUCLEOTIDE SEQUENCE [LARGE SCALE GENOMIC DNA]</scope>
</reference>
<dbReference type="EMBL" id="PFWO01000012">
    <property type="protein sequence ID" value="PJA51277.1"/>
    <property type="molecule type" value="Genomic_DNA"/>
</dbReference>
<proteinExistence type="predicted"/>
<dbReference type="InterPro" id="IPR011991">
    <property type="entry name" value="ArsR-like_HTH"/>
</dbReference>
<dbReference type="InterPro" id="IPR036388">
    <property type="entry name" value="WH-like_DNA-bd_sf"/>
</dbReference>
<dbReference type="Pfam" id="PF01022">
    <property type="entry name" value="HTH_5"/>
    <property type="match status" value="1"/>
</dbReference>
<dbReference type="InterPro" id="IPR036390">
    <property type="entry name" value="WH_DNA-bd_sf"/>
</dbReference>
<organism evidence="2 3">
    <name type="scientific">Candidatus Shapirobacteria bacterium CG_4_9_14_3_um_filter_36_12</name>
    <dbReference type="NCBI Taxonomy" id="1974877"/>
    <lineage>
        <taxon>Bacteria</taxon>
        <taxon>Candidatus Shapironibacteriota</taxon>
    </lineage>
</organism>
<accession>A0A2M7XNY4</accession>
<dbReference type="Gene3D" id="1.10.10.10">
    <property type="entry name" value="Winged helix-like DNA-binding domain superfamily/Winged helix DNA-binding domain"/>
    <property type="match status" value="1"/>
</dbReference>
<gene>
    <name evidence="2" type="ORF">CO168_00600</name>
</gene>
<dbReference type="CDD" id="cd00090">
    <property type="entry name" value="HTH_ARSR"/>
    <property type="match status" value="1"/>
</dbReference>
<dbReference type="Proteomes" id="UP000230518">
    <property type="component" value="Unassembled WGS sequence"/>
</dbReference>
<evidence type="ECO:0000313" key="2">
    <source>
        <dbReference type="EMBL" id="PJA51277.1"/>
    </source>
</evidence>
<dbReference type="SUPFAM" id="SSF46785">
    <property type="entry name" value="Winged helix' DNA-binding domain"/>
    <property type="match status" value="1"/>
</dbReference>
<evidence type="ECO:0000313" key="3">
    <source>
        <dbReference type="Proteomes" id="UP000230518"/>
    </source>
</evidence>
<feature type="domain" description="HTH arsR-type" evidence="1">
    <location>
        <begin position="1"/>
        <end position="63"/>
    </location>
</feature>
<protein>
    <recommendedName>
        <fullName evidence="1">HTH arsR-type domain-containing protein</fullName>
    </recommendedName>
</protein>